<dbReference type="InterPro" id="IPR000209">
    <property type="entry name" value="Peptidase_S8/S53_dom"/>
</dbReference>
<evidence type="ECO:0000259" key="13">
    <source>
        <dbReference type="Pfam" id="PF00082"/>
    </source>
</evidence>
<evidence type="ECO:0000259" key="15">
    <source>
        <dbReference type="Pfam" id="PF17766"/>
    </source>
</evidence>
<feature type="domain" description="Subtilisin-like protease fibronectin type-III" evidence="15">
    <location>
        <begin position="765"/>
        <end position="859"/>
    </location>
</feature>
<dbReference type="InterPro" id="IPR046450">
    <property type="entry name" value="PA_dom_sf"/>
</dbReference>
<dbReference type="InterPro" id="IPR041469">
    <property type="entry name" value="Subtilisin-like_FN3"/>
</dbReference>
<dbReference type="Proteomes" id="UP001610861">
    <property type="component" value="Unassembled WGS sequence"/>
</dbReference>
<protein>
    <submittedName>
        <fullName evidence="16">S8 family serine peptidase</fullName>
    </submittedName>
</protein>
<comment type="subcellular location">
    <subcellularLocation>
        <location evidence="1">Secreted</location>
    </subcellularLocation>
</comment>
<name>A0ABW7QB46_9MICO</name>
<dbReference type="Gene3D" id="2.60.40.2310">
    <property type="match status" value="1"/>
</dbReference>
<feature type="active site" description="Charge relay system" evidence="9">
    <location>
        <position position="289"/>
    </location>
</feature>
<evidence type="ECO:0000256" key="2">
    <source>
        <dbReference type="ARBA" id="ARBA00011073"/>
    </source>
</evidence>
<feature type="region of interest" description="Disordered" evidence="11">
    <location>
        <begin position="190"/>
        <end position="261"/>
    </location>
</feature>
<feature type="domain" description="PA" evidence="14">
    <location>
        <begin position="534"/>
        <end position="594"/>
    </location>
</feature>
<dbReference type="CDD" id="cd02120">
    <property type="entry name" value="PA_subtilisin_like"/>
    <property type="match status" value="1"/>
</dbReference>
<comment type="similarity">
    <text evidence="2 9 10">Belongs to the peptidase S8 family.</text>
</comment>
<sequence>MTKARSRTSRIPRTWLTGIAVAAVLVAGAAAPANARDVGNLTPDPSATVTPDGGTETGAKSASGRLATDDQELLARSDAAVTPIMVKVDVDSVASYAGGIKGYAATSPSVTGTSLAKGGDAVAKYTKYVQDKIAASQAQVAALIPGATMIDTYVAVYGGYSVAIPANRAKDVAKLGSVAAVQGNELQQIAEDTATPAPSDTATPAPTETATPAPTETATPTPPATPDATTPDATTPSTAPQTATPNVTLPPTTPAPDHDATTFIGADAVWPSLGGRDKAGAGVIVGVIDTGIWPEHPMLEDKGLSAPAGGPWACEFGDGSVGPAFSCNDKLVGAYAFLDTYQHSSQPAGAEDYCSGLVCSARDSEGHGTHTATTAVGDYVESAPVLGVDRGPASGVAPGASVIMYRALGPLGGFTGDLVAAIQQAVLDGVNVLNYSISGSADPYAADELAFLDAFAAGVTVNASAGNSGPGASTLDHASPWVTTVGASTFDRAFTSALVLTAGDGSTYVKQGATLTQGVTDKGVVTAKSLGDEFCERPLPSSVAGKVVVCVRGVNGRIAKGFNAAQGGAAGMILINPVASDVETDNHFLPAIHLEGPNDDFLAFLAAHPEATATWAQGEATVAQGDVMAGFSSRGPVDDFLKPDITAPGVQILAGNTPTPTDVAGGAPGQLYQAIAGTSMSSPHAAGVSALVKAAHPTWTPGQIKSALMTSSLQSVVNVDGSAAGVFDRGAGSIRADRAISPVLTISDTAADFFASAADPNSRIDLNIPSIQVNPLPGAVSVKRTVTNVSGASQTFTVKTKSETGLKIAVLPSTFTLAAGKSKDLTIILDGISAPDGWLEGQITITPKKSGLSAVVLPVAADIGEAQVSLTQSCDPTTILKGKTTTCSVAATNFMPVPVNARIDVLSNPLLQTTSVTAPAKKQALGATWSGTLTPALPAQIASVAVTPNSSPAGYLALAGFGGNYVNSGLGDEGFVNLNVPQFTYGSEAYTSVGITSNGYLVVGGATSADVKFDPSTSTGTAPPNNIIAPLWTDLDMSKGGRVLANVLSGGGMSWLVVEWEGISTWGATATDTFQVWIGLNGTDDVTMTYGKDAKADPGTPWFVGAENRDGTSVGSLAALPKAGDEVLVSTTPPTAGGSVSFDYTLKGLVKGTWSTTVTLRSDALRTVPIEETKITVK</sequence>
<feature type="chain" id="PRO_5046245093" evidence="12">
    <location>
        <begin position="36"/>
        <end position="1178"/>
    </location>
</feature>
<dbReference type="InterPro" id="IPR034197">
    <property type="entry name" value="Peptidases_S8_3"/>
</dbReference>
<dbReference type="SUPFAM" id="SSF52025">
    <property type="entry name" value="PA domain"/>
    <property type="match status" value="1"/>
</dbReference>
<feature type="signal peptide" evidence="12">
    <location>
        <begin position="1"/>
        <end position="35"/>
    </location>
</feature>
<keyword evidence="3" id="KW-0964">Secreted</keyword>
<keyword evidence="6 9" id="KW-0378">Hydrolase</keyword>
<dbReference type="RefSeq" id="WP_397556880.1">
    <property type="nucleotide sequence ID" value="NZ_JBIQWL010000004.1"/>
</dbReference>
<dbReference type="InterPro" id="IPR036852">
    <property type="entry name" value="Peptidase_S8/S53_dom_sf"/>
</dbReference>
<evidence type="ECO:0000256" key="9">
    <source>
        <dbReference type="PROSITE-ProRule" id="PRU01240"/>
    </source>
</evidence>
<evidence type="ECO:0000256" key="10">
    <source>
        <dbReference type="RuleBase" id="RU003355"/>
    </source>
</evidence>
<dbReference type="InterPro" id="IPR045051">
    <property type="entry name" value="SBT"/>
</dbReference>
<dbReference type="PROSITE" id="PS00138">
    <property type="entry name" value="SUBTILASE_SER"/>
    <property type="match status" value="1"/>
</dbReference>
<dbReference type="InterPro" id="IPR023828">
    <property type="entry name" value="Peptidase_S8_Ser-AS"/>
</dbReference>
<dbReference type="CDD" id="cd04852">
    <property type="entry name" value="Peptidases_S8_3"/>
    <property type="match status" value="1"/>
</dbReference>
<gene>
    <name evidence="16" type="ORF">ACH3VR_13775</name>
</gene>
<dbReference type="PANTHER" id="PTHR10795">
    <property type="entry name" value="PROPROTEIN CONVERTASE SUBTILISIN/KEXIN"/>
    <property type="match status" value="1"/>
</dbReference>
<evidence type="ECO:0000256" key="3">
    <source>
        <dbReference type="ARBA" id="ARBA00022525"/>
    </source>
</evidence>
<accession>A0ABW7QB46</accession>
<comment type="caution">
    <text evidence="16">The sequence shown here is derived from an EMBL/GenBank/DDBJ whole genome shotgun (WGS) entry which is preliminary data.</text>
</comment>
<keyword evidence="8" id="KW-0325">Glycoprotein</keyword>
<dbReference type="PRINTS" id="PR00723">
    <property type="entry name" value="SUBTILISIN"/>
</dbReference>
<feature type="active site" description="Charge relay system" evidence="9">
    <location>
        <position position="679"/>
    </location>
</feature>
<feature type="domain" description="Peptidase S8/S53" evidence="13">
    <location>
        <begin position="280"/>
        <end position="712"/>
    </location>
</feature>
<reference evidence="16 17" key="1">
    <citation type="submission" date="2024-09" db="EMBL/GenBank/DDBJ databases">
        <authorList>
            <person name="Pan X."/>
        </authorList>
    </citation>
    <scope>NUCLEOTIDE SEQUENCE [LARGE SCALE GENOMIC DNA]</scope>
    <source>
        <strain evidence="16 17">B2969</strain>
    </source>
</reference>
<dbReference type="PROSITE" id="PS51892">
    <property type="entry name" value="SUBTILASE"/>
    <property type="match status" value="1"/>
</dbReference>
<dbReference type="Gene3D" id="3.40.50.200">
    <property type="entry name" value="Peptidase S8/S53 domain"/>
    <property type="match status" value="1"/>
</dbReference>
<evidence type="ECO:0000259" key="14">
    <source>
        <dbReference type="Pfam" id="PF02225"/>
    </source>
</evidence>
<keyword evidence="17" id="KW-1185">Reference proteome</keyword>
<dbReference type="InterPro" id="IPR023827">
    <property type="entry name" value="Peptidase_S8_Asp-AS"/>
</dbReference>
<dbReference type="InterPro" id="IPR003137">
    <property type="entry name" value="PA_domain"/>
</dbReference>
<dbReference type="EMBL" id="JBIQWL010000004">
    <property type="protein sequence ID" value="MFH8251437.1"/>
    <property type="molecule type" value="Genomic_DNA"/>
</dbReference>
<dbReference type="InterPro" id="IPR015500">
    <property type="entry name" value="Peptidase_S8_subtilisin-rel"/>
</dbReference>
<keyword evidence="7 9" id="KW-0720">Serine protease</keyword>
<dbReference type="Gene3D" id="3.50.30.30">
    <property type="match status" value="1"/>
</dbReference>
<evidence type="ECO:0000256" key="7">
    <source>
        <dbReference type="ARBA" id="ARBA00022825"/>
    </source>
</evidence>
<dbReference type="PROSITE" id="PS00136">
    <property type="entry name" value="SUBTILASE_ASP"/>
    <property type="match status" value="1"/>
</dbReference>
<dbReference type="Pfam" id="PF02225">
    <property type="entry name" value="PA"/>
    <property type="match status" value="1"/>
</dbReference>
<evidence type="ECO:0000256" key="4">
    <source>
        <dbReference type="ARBA" id="ARBA00022670"/>
    </source>
</evidence>
<dbReference type="SUPFAM" id="SSF52743">
    <property type="entry name" value="Subtilisin-like"/>
    <property type="match status" value="1"/>
</dbReference>
<feature type="active site" description="Charge relay system" evidence="9">
    <location>
        <position position="367"/>
    </location>
</feature>
<proteinExistence type="inferred from homology"/>
<feature type="compositionally biased region" description="Low complexity" evidence="11">
    <location>
        <begin position="190"/>
        <end position="219"/>
    </location>
</feature>
<dbReference type="Pfam" id="PF00082">
    <property type="entry name" value="Peptidase_S8"/>
    <property type="match status" value="1"/>
</dbReference>
<evidence type="ECO:0000256" key="12">
    <source>
        <dbReference type="SAM" id="SignalP"/>
    </source>
</evidence>
<evidence type="ECO:0000256" key="6">
    <source>
        <dbReference type="ARBA" id="ARBA00022801"/>
    </source>
</evidence>
<evidence type="ECO:0000256" key="8">
    <source>
        <dbReference type="ARBA" id="ARBA00023180"/>
    </source>
</evidence>
<evidence type="ECO:0000256" key="1">
    <source>
        <dbReference type="ARBA" id="ARBA00004613"/>
    </source>
</evidence>
<dbReference type="Pfam" id="PF17766">
    <property type="entry name" value="fn3_6"/>
    <property type="match status" value="1"/>
</dbReference>
<feature type="compositionally biased region" description="Low complexity" evidence="11">
    <location>
        <begin position="226"/>
        <end position="245"/>
    </location>
</feature>
<evidence type="ECO:0000256" key="5">
    <source>
        <dbReference type="ARBA" id="ARBA00022729"/>
    </source>
</evidence>
<keyword evidence="4 9" id="KW-0645">Protease</keyword>
<organism evidence="16 17">
    <name type="scientific">Microbacterium alkaliflavum</name>
    <dbReference type="NCBI Taxonomy" id="3248839"/>
    <lineage>
        <taxon>Bacteria</taxon>
        <taxon>Bacillati</taxon>
        <taxon>Actinomycetota</taxon>
        <taxon>Actinomycetes</taxon>
        <taxon>Micrococcales</taxon>
        <taxon>Microbacteriaceae</taxon>
        <taxon>Microbacterium</taxon>
    </lineage>
</organism>
<feature type="region of interest" description="Disordered" evidence="11">
    <location>
        <begin position="35"/>
        <end position="67"/>
    </location>
</feature>
<evidence type="ECO:0000313" key="16">
    <source>
        <dbReference type="EMBL" id="MFH8251437.1"/>
    </source>
</evidence>
<evidence type="ECO:0000313" key="17">
    <source>
        <dbReference type="Proteomes" id="UP001610861"/>
    </source>
</evidence>
<keyword evidence="5 12" id="KW-0732">Signal</keyword>
<evidence type="ECO:0000256" key="11">
    <source>
        <dbReference type="SAM" id="MobiDB-lite"/>
    </source>
</evidence>